<dbReference type="Proteomes" id="UP000011744">
    <property type="component" value="Unassembled WGS sequence"/>
</dbReference>
<keyword evidence="5" id="KW-0574">Periplasm</keyword>
<feature type="signal peptide" evidence="10">
    <location>
        <begin position="1"/>
        <end position="26"/>
    </location>
</feature>
<comment type="subcellular location">
    <subcellularLocation>
        <location evidence="1">Periplasm</location>
    </subcellularLocation>
</comment>
<organism evidence="12 13">
    <name type="scientific">Paramagnetospirillum caucaseum</name>
    <dbReference type="NCBI Taxonomy" id="1244869"/>
    <lineage>
        <taxon>Bacteria</taxon>
        <taxon>Pseudomonadati</taxon>
        <taxon>Pseudomonadota</taxon>
        <taxon>Alphaproteobacteria</taxon>
        <taxon>Rhodospirillales</taxon>
        <taxon>Magnetospirillaceae</taxon>
        <taxon>Paramagnetospirillum</taxon>
    </lineage>
</organism>
<evidence type="ECO:0000313" key="13">
    <source>
        <dbReference type="Proteomes" id="UP000011744"/>
    </source>
</evidence>
<dbReference type="RefSeq" id="WP_008617024.1">
    <property type="nucleotide sequence ID" value="NZ_AONQ01000023.1"/>
</dbReference>
<evidence type="ECO:0000256" key="6">
    <source>
        <dbReference type="ARBA" id="ARBA00022982"/>
    </source>
</evidence>
<dbReference type="GO" id="GO:0009055">
    <property type="term" value="F:electron transfer activity"/>
    <property type="evidence" value="ECO:0007669"/>
    <property type="project" value="InterPro"/>
</dbReference>
<evidence type="ECO:0000256" key="1">
    <source>
        <dbReference type="ARBA" id="ARBA00004418"/>
    </source>
</evidence>
<evidence type="ECO:0000259" key="11">
    <source>
        <dbReference type="PROSITE" id="PS51007"/>
    </source>
</evidence>
<dbReference type="AlphaFoldDB" id="M2ZRT9"/>
<evidence type="ECO:0000313" key="12">
    <source>
        <dbReference type="EMBL" id="EME70057.1"/>
    </source>
</evidence>
<dbReference type="SUPFAM" id="SSF46626">
    <property type="entry name" value="Cytochrome c"/>
    <property type="match status" value="2"/>
</dbReference>
<dbReference type="InterPro" id="IPR036909">
    <property type="entry name" value="Cyt_c-like_dom_sf"/>
</dbReference>
<dbReference type="InterPro" id="IPR024167">
    <property type="entry name" value="Cytochrome_c4-like"/>
</dbReference>
<reference evidence="12 13" key="1">
    <citation type="journal article" date="2014" name="Genome Announc.">
        <title>Draft Genome Sequence of Magnetospirillum sp. Strain SO-1, a Freshwater Magnetotactic Bacterium Isolated from the Ol'khovka River, Russia.</title>
        <authorList>
            <person name="Grouzdev D.S."/>
            <person name="Dziuba M.V."/>
            <person name="Sukhacheva M.S."/>
            <person name="Mardanov A.V."/>
            <person name="Beletskiy A.V."/>
            <person name="Kuznetsov B.B."/>
            <person name="Skryabin K.G."/>
        </authorList>
    </citation>
    <scope>NUCLEOTIDE SEQUENCE [LARGE SCALE GENOMIC DNA]</scope>
    <source>
        <strain evidence="12 13">SO-1</strain>
    </source>
</reference>
<keyword evidence="4 9" id="KW-0479">Metal-binding</keyword>
<dbReference type="Pfam" id="PF00034">
    <property type="entry name" value="Cytochrom_C"/>
    <property type="match status" value="2"/>
</dbReference>
<protein>
    <submittedName>
        <fullName evidence="12">Cytochrome c-552</fullName>
    </submittedName>
</protein>
<proteinExistence type="predicted"/>
<dbReference type="PANTHER" id="PTHR33751">
    <property type="entry name" value="CBB3-TYPE CYTOCHROME C OXIDASE SUBUNIT FIXP"/>
    <property type="match status" value="1"/>
</dbReference>
<evidence type="ECO:0000256" key="8">
    <source>
        <dbReference type="PIRSR" id="PIRSR000005-1"/>
    </source>
</evidence>
<feature type="domain" description="Cytochrome c" evidence="11">
    <location>
        <begin position="152"/>
        <end position="229"/>
    </location>
</feature>
<dbReference type="InterPro" id="IPR050597">
    <property type="entry name" value="Cytochrome_c_Oxidase_Subunit"/>
</dbReference>
<evidence type="ECO:0000256" key="7">
    <source>
        <dbReference type="ARBA" id="ARBA00023004"/>
    </source>
</evidence>
<dbReference type="GO" id="GO:0020037">
    <property type="term" value="F:heme binding"/>
    <property type="evidence" value="ECO:0007669"/>
    <property type="project" value="InterPro"/>
</dbReference>
<evidence type="ECO:0000256" key="2">
    <source>
        <dbReference type="ARBA" id="ARBA00022448"/>
    </source>
</evidence>
<keyword evidence="10" id="KW-0732">Signal</keyword>
<feature type="binding site" description="axial binding residue" evidence="9">
    <location>
        <position position="56"/>
    </location>
    <ligand>
        <name>heme c</name>
        <dbReference type="ChEBI" id="CHEBI:61717"/>
        <label>1</label>
    </ligand>
    <ligandPart>
        <name>Fe</name>
        <dbReference type="ChEBI" id="CHEBI:18248"/>
    </ligandPart>
</feature>
<dbReference type="GO" id="GO:0042597">
    <property type="term" value="C:periplasmic space"/>
    <property type="evidence" value="ECO:0007669"/>
    <property type="project" value="UniProtKB-SubCell"/>
</dbReference>
<keyword evidence="2" id="KW-0813">Transport</keyword>
<evidence type="ECO:0000256" key="3">
    <source>
        <dbReference type="ARBA" id="ARBA00022617"/>
    </source>
</evidence>
<feature type="domain" description="Cytochrome c" evidence="11">
    <location>
        <begin position="40"/>
        <end position="121"/>
    </location>
</feature>
<feature type="binding site" description="axial binding residue" evidence="9">
    <location>
        <position position="96"/>
    </location>
    <ligand>
        <name>heme c</name>
        <dbReference type="ChEBI" id="CHEBI:61717"/>
        <label>1</label>
    </ligand>
    <ligandPart>
        <name>Fe</name>
        <dbReference type="ChEBI" id="CHEBI:18248"/>
    </ligandPart>
</feature>
<keyword evidence="7 9" id="KW-0408">Iron</keyword>
<dbReference type="OrthoDB" id="9808603at2"/>
<dbReference type="PIRSF" id="PIRSF000005">
    <property type="entry name" value="Cytochrome_c4"/>
    <property type="match status" value="1"/>
</dbReference>
<keyword evidence="13" id="KW-1185">Reference proteome</keyword>
<dbReference type="PANTHER" id="PTHR33751:SF9">
    <property type="entry name" value="CYTOCHROME C4"/>
    <property type="match status" value="1"/>
</dbReference>
<dbReference type="PROSITE" id="PS51007">
    <property type="entry name" value="CYTC"/>
    <property type="match status" value="2"/>
</dbReference>
<comment type="caution">
    <text evidence="12">The sequence shown here is derived from an EMBL/GenBank/DDBJ whole genome shotgun (WGS) entry which is preliminary data.</text>
</comment>
<feature type="binding site" description="axial binding residue" evidence="9">
    <location>
        <position position="169"/>
    </location>
    <ligand>
        <name>heme c</name>
        <dbReference type="ChEBI" id="CHEBI:61717"/>
        <label>2</label>
    </ligand>
    <ligandPart>
        <name>Fe</name>
        <dbReference type="ChEBI" id="CHEBI:18248"/>
    </ligandPart>
</feature>
<dbReference type="STRING" id="1244869.H261_10259"/>
<dbReference type="eggNOG" id="COG2863">
    <property type="taxonomic scope" value="Bacteria"/>
</dbReference>
<feature type="binding site" description="covalent" evidence="8">
    <location>
        <position position="168"/>
    </location>
    <ligand>
        <name>heme c</name>
        <dbReference type="ChEBI" id="CHEBI:61717"/>
        <label>2</label>
    </ligand>
</feature>
<evidence type="ECO:0000256" key="9">
    <source>
        <dbReference type="PIRSR" id="PIRSR000005-2"/>
    </source>
</evidence>
<evidence type="ECO:0000256" key="5">
    <source>
        <dbReference type="ARBA" id="ARBA00022764"/>
    </source>
</evidence>
<dbReference type="Gene3D" id="1.10.760.10">
    <property type="entry name" value="Cytochrome c-like domain"/>
    <property type="match status" value="2"/>
</dbReference>
<feature type="binding site" description="covalent" evidence="8">
    <location>
        <position position="165"/>
    </location>
    <ligand>
        <name>heme c</name>
        <dbReference type="ChEBI" id="CHEBI:61717"/>
        <label>2</label>
    </ligand>
</feature>
<feature type="chain" id="PRO_5004030281" evidence="10">
    <location>
        <begin position="27"/>
        <end position="230"/>
    </location>
</feature>
<accession>M2ZRT9</accession>
<gene>
    <name evidence="12" type="ORF">H261_10259</name>
</gene>
<name>M2ZRT9_9PROT</name>
<evidence type="ECO:0000256" key="10">
    <source>
        <dbReference type="SAM" id="SignalP"/>
    </source>
</evidence>
<feature type="binding site" description="covalent" evidence="8">
    <location>
        <position position="52"/>
    </location>
    <ligand>
        <name>heme c</name>
        <dbReference type="ChEBI" id="CHEBI:61717"/>
        <label>1</label>
    </ligand>
</feature>
<keyword evidence="3 8" id="KW-0349">Heme</keyword>
<evidence type="ECO:0000256" key="4">
    <source>
        <dbReference type="ARBA" id="ARBA00022723"/>
    </source>
</evidence>
<feature type="binding site" description="covalent" evidence="8">
    <location>
        <position position="55"/>
    </location>
    <ligand>
        <name>heme c</name>
        <dbReference type="ChEBI" id="CHEBI:61717"/>
        <label>1</label>
    </ligand>
</feature>
<dbReference type="EMBL" id="AONQ01000023">
    <property type="protein sequence ID" value="EME70057.1"/>
    <property type="molecule type" value="Genomic_DNA"/>
</dbReference>
<comment type="PTM">
    <text evidence="8">Binds 2 heme c groups covalently per subunit.</text>
</comment>
<dbReference type="PATRIC" id="fig|1244869.3.peg.2078"/>
<dbReference type="InterPro" id="IPR009056">
    <property type="entry name" value="Cyt_c-like_dom"/>
</dbReference>
<feature type="binding site" description="axial binding residue" evidence="9">
    <location>
        <position position="210"/>
    </location>
    <ligand>
        <name>heme c</name>
        <dbReference type="ChEBI" id="CHEBI:61717"/>
        <label>2</label>
    </ligand>
    <ligandPart>
        <name>Fe</name>
        <dbReference type="ChEBI" id="CHEBI:18248"/>
    </ligandPart>
</feature>
<keyword evidence="6" id="KW-0249">Electron transport</keyword>
<sequence>MRIGLGKGLAAVVVAGLVALSAAAQAQQAPIMIKGQPYEYDKDNAQDVMRICAGCHGELGNGGGGGAYPRLGGLNADYLAEQMRKFKSRERENIPMIPFAVDRELSERDVLDVTRYLSEIKLDTKPPANMPADGYARLQIMKKVLQIPREPGDAEAGKAFYAADCGPCHGNKGQGRLKKPALAPQFIPYLKTQVDSFLSGKRQHDDIEIMKARSPEEWKNLWAFLSSLQD</sequence>
<dbReference type="GO" id="GO:0005506">
    <property type="term" value="F:iron ion binding"/>
    <property type="evidence" value="ECO:0007669"/>
    <property type="project" value="InterPro"/>
</dbReference>